<gene>
    <name evidence="3" type="ORF">KSU1_B0114</name>
    <name evidence="4" type="ORF">KSU1_B0447</name>
    <name evidence="5" type="ORF">KSU1_B0476</name>
    <name evidence="6" type="ORF">KSU1_B0589</name>
    <name evidence="7" type="ORF">KSU1_B0689</name>
    <name evidence="8" type="ORF">KSU1_C0368</name>
    <name evidence="9" type="ORF">KSU1_C0591</name>
    <name evidence="10" type="ORF">KSU1_C0725</name>
    <name evidence="11" type="ORF">KSU1_C1171</name>
    <name evidence="12" type="ORF">KSU1_D0754</name>
</gene>
<evidence type="ECO:0000313" key="7">
    <source>
        <dbReference type="EMBL" id="GAB61546.1"/>
    </source>
</evidence>
<organism evidence="8 13">
    <name type="scientific">Candidatus Jettenia caeni</name>
    <dbReference type="NCBI Taxonomy" id="247490"/>
    <lineage>
        <taxon>Bacteria</taxon>
        <taxon>Pseudomonadati</taxon>
        <taxon>Planctomycetota</taxon>
        <taxon>Candidatus Brocadiia</taxon>
        <taxon>Candidatus Brocadiales</taxon>
        <taxon>Candidatus Brocadiaceae</taxon>
        <taxon>Candidatus Jettenia</taxon>
    </lineage>
</organism>
<dbReference type="Proteomes" id="UP000002985">
    <property type="component" value="Unassembled WGS sequence"/>
</dbReference>
<evidence type="ECO:0000313" key="8">
    <source>
        <dbReference type="EMBL" id="GAB61964.1"/>
    </source>
</evidence>
<comment type="caution">
    <text evidence="8">The sequence shown here is derived from an EMBL/GenBank/DDBJ whole genome shotgun (WGS) entry which is preliminary data.</text>
</comment>
<accession>I3IJR9</accession>
<evidence type="ECO:0000313" key="3">
    <source>
        <dbReference type="EMBL" id="GAB60971.1"/>
    </source>
</evidence>
<dbReference type="PANTHER" id="PTHR34631">
    <property type="match status" value="1"/>
</dbReference>
<dbReference type="InterPro" id="IPR053172">
    <property type="entry name" value="Tn903_transposase"/>
</dbReference>
<evidence type="ECO:0000313" key="11">
    <source>
        <dbReference type="EMBL" id="GAB62767.1"/>
    </source>
</evidence>
<sequence length="334" mass="38781">MKQQKRDVKKLAGTDKRPLQEQKKKKSKKDYRVRNWSEYTEALRQRGSLDVWIDEGVQEKWNAEPTGQRGSPPTYSDLAITSTLQLGIVFHQRLRQTEGLVKSLFRLMNIPLKVPDYSTLSRRGETVGISLAKEKKENLVLVLDSSGLKVYGEGEWKVRQHGYTKRRTWRKIHLSITPDGEIRAQELTENSTGDSEVVDKLLSQEESRIDTFAGDGSYDKRKVYESCKRRGILRILIPPRKDAKIWQHGNCSTEPHVRDETIRHIRRTSLRQWKERVGYHVRSLVENAIFRFKTIFGDRLYARNLAQQRTEVGIKASVLNRMMKLGMPESYAIS</sequence>
<dbReference type="OrthoDB" id="256194at2"/>
<dbReference type="EMBL" id="BAFH01000002">
    <property type="protein sequence ID" value="GAB61304.1"/>
    <property type="molecule type" value="Genomic_DNA"/>
</dbReference>
<dbReference type="Pfam" id="PF13737">
    <property type="entry name" value="DDE_Tnp_1_5"/>
    <property type="match status" value="1"/>
</dbReference>
<evidence type="ECO:0000313" key="13">
    <source>
        <dbReference type="Proteomes" id="UP000002985"/>
    </source>
</evidence>
<dbReference type="EMBL" id="BAFH01000003">
    <property type="protein sequence ID" value="GAB62767.1"/>
    <property type="molecule type" value="Genomic_DNA"/>
</dbReference>
<dbReference type="EMBL" id="BAFH01000003">
    <property type="protein sequence ID" value="GAB61964.1"/>
    <property type="molecule type" value="Genomic_DNA"/>
</dbReference>
<name>I3IJR9_9BACT</name>
<evidence type="ECO:0000313" key="12">
    <source>
        <dbReference type="EMBL" id="GAB64063.1"/>
    </source>
</evidence>
<dbReference type="AlphaFoldDB" id="I3IJR9"/>
<keyword evidence="13" id="KW-1185">Reference proteome</keyword>
<evidence type="ECO:0000313" key="9">
    <source>
        <dbReference type="EMBL" id="GAB62187.1"/>
    </source>
</evidence>
<dbReference type="EMBL" id="BAFH01000004">
    <property type="protein sequence ID" value="GAB64063.1"/>
    <property type="molecule type" value="Genomic_DNA"/>
</dbReference>
<feature type="region of interest" description="Disordered" evidence="1">
    <location>
        <begin position="1"/>
        <end position="30"/>
    </location>
</feature>
<dbReference type="InterPro" id="IPR025668">
    <property type="entry name" value="Tnp_DDE_dom"/>
</dbReference>
<evidence type="ECO:0000313" key="10">
    <source>
        <dbReference type="EMBL" id="GAB62321.1"/>
    </source>
</evidence>
<protein>
    <submittedName>
        <fullName evidence="8">Transposase</fullName>
    </submittedName>
</protein>
<evidence type="ECO:0000313" key="6">
    <source>
        <dbReference type="EMBL" id="GAB61446.1"/>
    </source>
</evidence>
<feature type="domain" description="Transposase DDE" evidence="2">
    <location>
        <begin position="45"/>
        <end position="153"/>
    </location>
</feature>
<evidence type="ECO:0000313" key="5">
    <source>
        <dbReference type="EMBL" id="GAB61333.1"/>
    </source>
</evidence>
<dbReference type="EMBL" id="BAFH01000003">
    <property type="protein sequence ID" value="GAB62321.1"/>
    <property type="molecule type" value="Genomic_DNA"/>
</dbReference>
<dbReference type="eggNOG" id="COG3039">
    <property type="taxonomic scope" value="Bacteria"/>
</dbReference>
<dbReference type="PANTHER" id="PTHR34631:SF3">
    <property type="entry name" value="ISSOD12 TRANSPOSASE TNPA_ISSOD12"/>
    <property type="match status" value="1"/>
</dbReference>
<proteinExistence type="predicted"/>
<dbReference type="InterPro" id="IPR053520">
    <property type="entry name" value="Transposase_Tn903"/>
</dbReference>
<dbReference type="EMBL" id="BAFH01000003">
    <property type="protein sequence ID" value="GAB62187.1"/>
    <property type="molecule type" value="Genomic_DNA"/>
</dbReference>
<feature type="compositionally biased region" description="Basic and acidic residues" evidence="1">
    <location>
        <begin position="1"/>
        <end position="22"/>
    </location>
</feature>
<dbReference type="EMBL" id="BAFH01000002">
    <property type="protein sequence ID" value="GAB60971.1"/>
    <property type="molecule type" value="Genomic_DNA"/>
</dbReference>
<evidence type="ECO:0000259" key="2">
    <source>
        <dbReference type="Pfam" id="PF13737"/>
    </source>
</evidence>
<dbReference type="EMBL" id="BAFH01000002">
    <property type="protein sequence ID" value="GAB61333.1"/>
    <property type="molecule type" value="Genomic_DNA"/>
</dbReference>
<evidence type="ECO:0000313" key="4">
    <source>
        <dbReference type="EMBL" id="GAB61304.1"/>
    </source>
</evidence>
<evidence type="ECO:0000256" key="1">
    <source>
        <dbReference type="SAM" id="MobiDB-lite"/>
    </source>
</evidence>
<dbReference type="EMBL" id="BAFH01000002">
    <property type="protein sequence ID" value="GAB61546.1"/>
    <property type="molecule type" value="Genomic_DNA"/>
</dbReference>
<reference evidence="8 13" key="1">
    <citation type="journal article" date="2012" name="FEBS Lett.">
        <title>Anammox organism KSU-1 expresses a NirK-type copper-containing nitrite reductase instead of a NirS-type with cytochrome cd1.</title>
        <authorList>
            <person name="Hira D."/>
            <person name="Toh H."/>
            <person name="Migita C.T."/>
            <person name="Okubo H."/>
            <person name="Nishiyama T."/>
            <person name="Hattori M."/>
            <person name="Furukawa K."/>
            <person name="Fujii T."/>
        </authorList>
    </citation>
    <scope>NUCLEOTIDE SEQUENCE [LARGE SCALE GENOMIC DNA]</scope>
</reference>
<dbReference type="NCBIfam" id="NF033579">
    <property type="entry name" value="transpos_IS5_2"/>
    <property type="match status" value="1"/>
</dbReference>
<dbReference type="EMBL" id="BAFH01000002">
    <property type="protein sequence ID" value="GAB61446.1"/>
    <property type="molecule type" value="Genomic_DNA"/>
</dbReference>